<evidence type="ECO:0000256" key="3">
    <source>
        <dbReference type="ARBA" id="ARBA00022771"/>
    </source>
</evidence>
<dbReference type="Pfam" id="PF01412">
    <property type="entry name" value="ArfGap"/>
    <property type="match status" value="1"/>
</dbReference>
<sequence length="125" mass="14337">MGAGEIDRLKQLLKKPDNKTCADCNSKQPRWASINLGCFICIRCSGIHRSVGVHISKVRSVTLDEWQPAWVDNMEKWGNKKVNQLYEAKLGNARKPDATTGDREMEQYIRQKYEHKAFMAKEAAR</sequence>
<keyword evidence="2" id="KW-0479">Metal-binding</keyword>
<dbReference type="FunFam" id="1.10.220.150:FF:000009">
    <property type="entry name" value="stromal membrane-associated protein 1 isoform X1"/>
    <property type="match status" value="1"/>
</dbReference>
<dbReference type="InterPro" id="IPR038508">
    <property type="entry name" value="ArfGAP_dom_sf"/>
</dbReference>
<evidence type="ECO:0000256" key="1">
    <source>
        <dbReference type="ARBA" id="ARBA00022468"/>
    </source>
</evidence>
<dbReference type="AlphaFoldDB" id="A0A0J8B0I0"/>
<dbReference type="InterPro" id="IPR001164">
    <property type="entry name" value="ArfGAP_dom"/>
</dbReference>
<dbReference type="InterPro" id="IPR037278">
    <property type="entry name" value="ARFGAP/RecO"/>
</dbReference>
<dbReference type="EMBL" id="KQ102964">
    <property type="protein sequence ID" value="KMS93418.1"/>
    <property type="molecule type" value="Genomic_DNA"/>
</dbReference>
<keyword evidence="8" id="KW-1185">Reference proteome</keyword>
<gene>
    <name evidence="7" type="ORF">BVRB_031680</name>
</gene>
<dbReference type="PANTHER" id="PTHR45705">
    <property type="entry name" value="FI20236P1"/>
    <property type="match status" value="1"/>
</dbReference>
<evidence type="ECO:0000256" key="2">
    <source>
        <dbReference type="ARBA" id="ARBA00022723"/>
    </source>
</evidence>
<dbReference type="Gene3D" id="1.10.220.150">
    <property type="entry name" value="Arf GTPase activating protein"/>
    <property type="match status" value="1"/>
</dbReference>
<protein>
    <recommendedName>
        <fullName evidence="6">Arf-GAP domain-containing protein</fullName>
    </recommendedName>
</protein>
<organism evidence="7 8">
    <name type="scientific">Beta vulgaris subsp. vulgaris</name>
    <name type="common">Beet</name>
    <dbReference type="NCBI Taxonomy" id="3555"/>
    <lineage>
        <taxon>Eukaryota</taxon>
        <taxon>Viridiplantae</taxon>
        <taxon>Streptophyta</taxon>
        <taxon>Embryophyta</taxon>
        <taxon>Tracheophyta</taxon>
        <taxon>Spermatophyta</taxon>
        <taxon>Magnoliopsida</taxon>
        <taxon>eudicotyledons</taxon>
        <taxon>Gunneridae</taxon>
        <taxon>Pentapetalae</taxon>
        <taxon>Caryophyllales</taxon>
        <taxon>Chenopodiaceae</taxon>
        <taxon>Betoideae</taxon>
        <taxon>Beta</taxon>
    </lineage>
</organism>
<dbReference type="PRINTS" id="PR00405">
    <property type="entry name" value="REVINTRACTNG"/>
</dbReference>
<dbReference type="InterPro" id="IPR051718">
    <property type="entry name" value="ARF_GTPase-activating"/>
</dbReference>
<keyword evidence="1" id="KW-0343">GTPase activation</keyword>
<reference evidence="7 8" key="1">
    <citation type="journal article" date="2014" name="Nature">
        <title>The genome of the recently domesticated crop plant sugar beet (Beta vulgaris).</title>
        <authorList>
            <person name="Dohm J.C."/>
            <person name="Minoche A.E."/>
            <person name="Holtgrawe D."/>
            <person name="Capella-Gutierrez S."/>
            <person name="Zakrzewski F."/>
            <person name="Tafer H."/>
            <person name="Rupp O."/>
            <person name="Sorensen T.R."/>
            <person name="Stracke R."/>
            <person name="Reinhardt R."/>
            <person name="Goesmann A."/>
            <person name="Kraft T."/>
            <person name="Schulz B."/>
            <person name="Stadler P.F."/>
            <person name="Schmidt T."/>
            <person name="Gabaldon T."/>
            <person name="Lehrach H."/>
            <person name="Weisshaar B."/>
            <person name="Himmelbauer H."/>
        </authorList>
    </citation>
    <scope>NUCLEOTIDE SEQUENCE [LARGE SCALE GENOMIC DNA]</scope>
    <source>
        <tissue evidence="7">Taproot</tissue>
    </source>
</reference>
<dbReference type="Proteomes" id="UP000035740">
    <property type="component" value="Unassembled WGS sequence"/>
</dbReference>
<dbReference type="Gramene" id="KMS93418">
    <property type="protein sequence ID" value="KMS93418"/>
    <property type="gene ID" value="BVRB_031680"/>
</dbReference>
<evidence type="ECO:0000313" key="8">
    <source>
        <dbReference type="Proteomes" id="UP000035740"/>
    </source>
</evidence>
<dbReference type="GO" id="GO:0008270">
    <property type="term" value="F:zinc ion binding"/>
    <property type="evidence" value="ECO:0007669"/>
    <property type="project" value="UniProtKB-KW"/>
</dbReference>
<dbReference type="SMART" id="SM00105">
    <property type="entry name" value="ArfGap"/>
    <property type="match status" value="1"/>
</dbReference>
<evidence type="ECO:0000256" key="4">
    <source>
        <dbReference type="ARBA" id="ARBA00022833"/>
    </source>
</evidence>
<dbReference type="PANTHER" id="PTHR45705:SF1">
    <property type="entry name" value="FI20236P1"/>
    <property type="match status" value="1"/>
</dbReference>
<dbReference type="GO" id="GO:0005096">
    <property type="term" value="F:GTPase activator activity"/>
    <property type="evidence" value="ECO:0007669"/>
    <property type="project" value="UniProtKB-KW"/>
</dbReference>
<feature type="non-terminal residue" evidence="7">
    <location>
        <position position="125"/>
    </location>
</feature>
<dbReference type="OMA" id="TENNMEM"/>
<dbReference type="SUPFAM" id="SSF57863">
    <property type="entry name" value="ArfGap/RecO-like zinc finger"/>
    <property type="match status" value="1"/>
</dbReference>
<keyword evidence="3 5" id="KW-0863">Zinc-finger</keyword>
<dbReference type="OrthoDB" id="10266696at2759"/>
<dbReference type="PROSITE" id="PS50115">
    <property type="entry name" value="ARFGAP"/>
    <property type="match status" value="1"/>
</dbReference>
<keyword evidence="4" id="KW-0862">Zinc</keyword>
<feature type="domain" description="Arf-GAP" evidence="6">
    <location>
        <begin position="6"/>
        <end position="125"/>
    </location>
</feature>
<dbReference type="GO" id="GO:0005737">
    <property type="term" value="C:cytoplasm"/>
    <property type="evidence" value="ECO:0007669"/>
    <property type="project" value="TreeGrafter"/>
</dbReference>
<evidence type="ECO:0000313" key="7">
    <source>
        <dbReference type="EMBL" id="KMS93418.1"/>
    </source>
</evidence>
<name>A0A0J8B0I0_BETVV</name>
<proteinExistence type="predicted"/>
<accession>A0A0J8B0I0</accession>
<dbReference type="CDD" id="cd08204">
    <property type="entry name" value="ArfGap"/>
    <property type="match status" value="1"/>
</dbReference>
<evidence type="ECO:0000256" key="5">
    <source>
        <dbReference type="PROSITE-ProRule" id="PRU00288"/>
    </source>
</evidence>
<evidence type="ECO:0000259" key="6">
    <source>
        <dbReference type="PROSITE" id="PS50115"/>
    </source>
</evidence>